<sequence>MGQGCSKCKKSLFVVVQIGTFSIQDACKENSSGQRCCISGNRETVLVPPSLVSSAARSSCPPARVTRRLRAMAERRVRSQLNLHQKRLALHGGGTGRGSEQSPRQPDR</sequence>
<proteinExistence type="predicted"/>
<keyword evidence="3" id="KW-1185">Reference proteome</keyword>
<feature type="compositionally biased region" description="Polar residues" evidence="1">
    <location>
        <begin position="98"/>
        <end position="108"/>
    </location>
</feature>
<organism evidence="2 3">
    <name type="scientific">Triticum urartu</name>
    <name type="common">Red wild einkorn</name>
    <name type="synonym">Crithodium urartu</name>
    <dbReference type="NCBI Taxonomy" id="4572"/>
    <lineage>
        <taxon>Eukaryota</taxon>
        <taxon>Viridiplantae</taxon>
        <taxon>Streptophyta</taxon>
        <taxon>Embryophyta</taxon>
        <taxon>Tracheophyta</taxon>
        <taxon>Spermatophyta</taxon>
        <taxon>Magnoliopsida</taxon>
        <taxon>Liliopsida</taxon>
        <taxon>Poales</taxon>
        <taxon>Poaceae</taxon>
        <taxon>BOP clade</taxon>
        <taxon>Pooideae</taxon>
        <taxon>Triticodae</taxon>
        <taxon>Triticeae</taxon>
        <taxon>Triticinae</taxon>
        <taxon>Triticum</taxon>
    </lineage>
</organism>
<feature type="region of interest" description="Disordered" evidence="1">
    <location>
        <begin position="78"/>
        <end position="108"/>
    </location>
</feature>
<evidence type="ECO:0000313" key="2">
    <source>
        <dbReference type="EnsemblPlants" id="TuG1812G0100001557.01.T01"/>
    </source>
</evidence>
<dbReference type="Proteomes" id="UP000015106">
    <property type="component" value="Chromosome 1"/>
</dbReference>
<name>A0A8R7JXN6_TRIUA</name>
<protein>
    <submittedName>
        <fullName evidence="2">Uncharacterized protein</fullName>
    </submittedName>
</protein>
<dbReference type="EnsemblPlants" id="TuG1812G0100001557.01.T01">
    <property type="protein sequence ID" value="TuG1812G0100001557.01.T01"/>
    <property type="gene ID" value="TuG1812G0100001557.01"/>
</dbReference>
<evidence type="ECO:0000256" key="1">
    <source>
        <dbReference type="SAM" id="MobiDB-lite"/>
    </source>
</evidence>
<reference evidence="2" key="2">
    <citation type="submission" date="2018-03" db="EMBL/GenBank/DDBJ databases">
        <title>The Triticum urartu genome reveals the dynamic nature of wheat genome evolution.</title>
        <authorList>
            <person name="Ling H."/>
            <person name="Ma B."/>
            <person name="Shi X."/>
            <person name="Liu H."/>
            <person name="Dong L."/>
            <person name="Sun H."/>
            <person name="Cao Y."/>
            <person name="Gao Q."/>
            <person name="Zheng S."/>
            <person name="Li Y."/>
            <person name="Yu Y."/>
            <person name="Du H."/>
            <person name="Qi M."/>
            <person name="Li Y."/>
            <person name="Yu H."/>
            <person name="Cui Y."/>
            <person name="Wang N."/>
            <person name="Chen C."/>
            <person name="Wu H."/>
            <person name="Zhao Y."/>
            <person name="Zhang J."/>
            <person name="Li Y."/>
            <person name="Zhou W."/>
            <person name="Zhang B."/>
            <person name="Hu W."/>
            <person name="Eijk M."/>
            <person name="Tang J."/>
            <person name="Witsenboer H."/>
            <person name="Zhao S."/>
            <person name="Li Z."/>
            <person name="Zhang A."/>
            <person name="Wang D."/>
            <person name="Liang C."/>
        </authorList>
    </citation>
    <scope>NUCLEOTIDE SEQUENCE [LARGE SCALE GENOMIC DNA]</scope>
    <source>
        <strain evidence="2">cv. G1812</strain>
    </source>
</reference>
<dbReference type="Gramene" id="TuG1812G0100001557.01.T01">
    <property type="protein sequence ID" value="TuG1812G0100001557.01.T01"/>
    <property type="gene ID" value="TuG1812G0100001557.01"/>
</dbReference>
<dbReference type="AlphaFoldDB" id="A0A8R7JXN6"/>
<reference evidence="2" key="3">
    <citation type="submission" date="2022-06" db="UniProtKB">
        <authorList>
            <consortium name="EnsemblPlants"/>
        </authorList>
    </citation>
    <scope>IDENTIFICATION</scope>
</reference>
<evidence type="ECO:0000313" key="3">
    <source>
        <dbReference type="Proteomes" id="UP000015106"/>
    </source>
</evidence>
<reference evidence="3" key="1">
    <citation type="journal article" date="2013" name="Nature">
        <title>Draft genome of the wheat A-genome progenitor Triticum urartu.</title>
        <authorList>
            <person name="Ling H.Q."/>
            <person name="Zhao S."/>
            <person name="Liu D."/>
            <person name="Wang J."/>
            <person name="Sun H."/>
            <person name="Zhang C."/>
            <person name="Fan H."/>
            <person name="Li D."/>
            <person name="Dong L."/>
            <person name="Tao Y."/>
            <person name="Gao C."/>
            <person name="Wu H."/>
            <person name="Li Y."/>
            <person name="Cui Y."/>
            <person name="Guo X."/>
            <person name="Zheng S."/>
            <person name="Wang B."/>
            <person name="Yu K."/>
            <person name="Liang Q."/>
            <person name="Yang W."/>
            <person name="Lou X."/>
            <person name="Chen J."/>
            <person name="Feng M."/>
            <person name="Jian J."/>
            <person name="Zhang X."/>
            <person name="Luo G."/>
            <person name="Jiang Y."/>
            <person name="Liu J."/>
            <person name="Wang Z."/>
            <person name="Sha Y."/>
            <person name="Zhang B."/>
            <person name="Wu H."/>
            <person name="Tang D."/>
            <person name="Shen Q."/>
            <person name="Xue P."/>
            <person name="Zou S."/>
            <person name="Wang X."/>
            <person name="Liu X."/>
            <person name="Wang F."/>
            <person name="Yang Y."/>
            <person name="An X."/>
            <person name="Dong Z."/>
            <person name="Zhang K."/>
            <person name="Zhang X."/>
            <person name="Luo M.C."/>
            <person name="Dvorak J."/>
            <person name="Tong Y."/>
            <person name="Wang J."/>
            <person name="Yang H."/>
            <person name="Li Z."/>
            <person name="Wang D."/>
            <person name="Zhang A."/>
            <person name="Wang J."/>
        </authorList>
    </citation>
    <scope>NUCLEOTIDE SEQUENCE</scope>
    <source>
        <strain evidence="3">cv. G1812</strain>
    </source>
</reference>
<accession>A0A8R7JXN6</accession>